<dbReference type="AlphaFoldDB" id="A0A381MYM1"/>
<name>A0A381MYM1_9ZZZZ</name>
<gene>
    <name evidence="1" type="ORF">METZ01_LOCUS275</name>
</gene>
<accession>A0A381MYM1</accession>
<proteinExistence type="predicted"/>
<sequence>MLDVKSRLQDLKSVAEKLAIEIEIVNLNNQEFQMQSGYCKMNGKDLILLDKNISLQEQSEILLQTLKNFDLEDIYVASWIREFIELEGNK</sequence>
<reference evidence="1" key="1">
    <citation type="submission" date="2018-05" db="EMBL/GenBank/DDBJ databases">
        <authorList>
            <person name="Lanie J.A."/>
            <person name="Ng W.-L."/>
            <person name="Kazmierczak K.M."/>
            <person name="Andrzejewski T.M."/>
            <person name="Davidsen T.M."/>
            <person name="Wayne K.J."/>
            <person name="Tettelin H."/>
            <person name="Glass J.I."/>
            <person name="Rusch D."/>
            <person name="Podicherti R."/>
            <person name="Tsui H.-C.T."/>
            <person name="Winkler M.E."/>
        </authorList>
    </citation>
    <scope>NUCLEOTIDE SEQUENCE</scope>
</reference>
<evidence type="ECO:0000313" key="1">
    <source>
        <dbReference type="EMBL" id="SUZ47421.1"/>
    </source>
</evidence>
<organism evidence="1">
    <name type="scientific">marine metagenome</name>
    <dbReference type="NCBI Taxonomy" id="408172"/>
    <lineage>
        <taxon>unclassified sequences</taxon>
        <taxon>metagenomes</taxon>
        <taxon>ecological metagenomes</taxon>
    </lineage>
</organism>
<protein>
    <submittedName>
        <fullName evidence="1">Uncharacterized protein</fullName>
    </submittedName>
</protein>
<dbReference type="EMBL" id="UINC01000015">
    <property type="protein sequence ID" value="SUZ47421.1"/>
    <property type="molecule type" value="Genomic_DNA"/>
</dbReference>